<name>A0A7J3N0C5_9CREN</name>
<sequence>MLERFSRKHLGRVTGVGYTLEGKYDKRILDVLADEYLFYESFIILYGFARQKIYTKLKTFYTNTPYDRGAVFLYGSTIAQTPITLFVNLESRCINRSDAERAIELINSGRYSLYISTPFTSNELTSLYRERIHGMLKDLGVGRELIHPSYSLVVGNNRLFRDSLNSLLGSEILVALMTEVVVGRDSIMIENNECIDQVSRKIKGFEKIYIEKLAKDVLDMLEARKVIDLEQKKSYLNMLVKT</sequence>
<accession>A0A7J3N0C5</accession>
<dbReference type="EMBL" id="DTDH01000209">
    <property type="protein sequence ID" value="HGT99243.1"/>
    <property type="molecule type" value="Genomic_DNA"/>
</dbReference>
<gene>
    <name evidence="1" type="ORF">ENT99_05550</name>
    <name evidence="2" type="ORF">ENU64_07450</name>
</gene>
<evidence type="ECO:0000313" key="1">
    <source>
        <dbReference type="EMBL" id="HFQ79150.1"/>
    </source>
</evidence>
<evidence type="ECO:0000313" key="2">
    <source>
        <dbReference type="EMBL" id="HGT99243.1"/>
    </source>
</evidence>
<proteinExistence type="predicted"/>
<protein>
    <submittedName>
        <fullName evidence="2">Uncharacterized protein</fullName>
    </submittedName>
</protein>
<reference evidence="2" key="1">
    <citation type="journal article" date="2020" name="mSystems">
        <title>Genome- and Community-Level Interaction Insights into Carbon Utilization and Element Cycling Functions of Hydrothermarchaeota in Hydrothermal Sediment.</title>
        <authorList>
            <person name="Zhou Z."/>
            <person name="Liu Y."/>
            <person name="Xu W."/>
            <person name="Pan J."/>
            <person name="Luo Z.H."/>
            <person name="Li M."/>
        </authorList>
    </citation>
    <scope>NUCLEOTIDE SEQUENCE [LARGE SCALE GENOMIC DNA]</scope>
    <source>
        <strain evidence="1">SpSt-629</strain>
        <strain evidence="2">SpSt-688</strain>
    </source>
</reference>
<dbReference type="AlphaFoldDB" id="A0A7J3N0C5"/>
<comment type="caution">
    <text evidence="2">The sequence shown here is derived from an EMBL/GenBank/DDBJ whole genome shotgun (WGS) entry which is preliminary data.</text>
</comment>
<organism evidence="2">
    <name type="scientific">Ignisphaera aggregans</name>
    <dbReference type="NCBI Taxonomy" id="334771"/>
    <lineage>
        <taxon>Archaea</taxon>
        <taxon>Thermoproteota</taxon>
        <taxon>Thermoprotei</taxon>
        <taxon>Desulfurococcales</taxon>
        <taxon>Desulfurococcaceae</taxon>
        <taxon>Ignisphaera</taxon>
    </lineage>
</organism>
<dbReference type="EMBL" id="DTAU01000106">
    <property type="protein sequence ID" value="HFQ79150.1"/>
    <property type="molecule type" value="Genomic_DNA"/>
</dbReference>